<dbReference type="OrthoDB" id="8019720at2"/>
<dbReference type="KEGG" id="fau:Fraau_1011"/>
<keyword evidence="4" id="KW-1185">Reference proteome</keyword>
<evidence type="ECO:0000259" key="2">
    <source>
        <dbReference type="Pfam" id="PF10145"/>
    </source>
</evidence>
<dbReference type="STRING" id="767434.Fraau_1011"/>
<gene>
    <name evidence="3" type="ordered locus">Fraau_1011</name>
</gene>
<name>H8L2K8_FRAAD</name>
<reference evidence="3" key="1">
    <citation type="submission" date="2012-02" db="EMBL/GenBank/DDBJ databases">
        <title>The complete genome of Frateuria aurantia DSM 6220.</title>
        <authorList>
            <consortium name="US DOE Joint Genome Institute (JGI-PGF)"/>
            <person name="Lucas S."/>
            <person name="Copeland A."/>
            <person name="Lapidus A."/>
            <person name="Glavina del Rio T."/>
            <person name="Dalin E."/>
            <person name="Tice H."/>
            <person name="Bruce D."/>
            <person name="Goodwin L."/>
            <person name="Pitluck S."/>
            <person name="Peters L."/>
            <person name="Ovchinnikova G."/>
            <person name="Teshima H."/>
            <person name="Kyrpides N."/>
            <person name="Mavromatis K."/>
            <person name="Ivanova N."/>
            <person name="Brettin T."/>
            <person name="Detter J.C."/>
            <person name="Han C."/>
            <person name="Larimer F."/>
            <person name="Land M."/>
            <person name="Hauser L."/>
            <person name="Markowitz V."/>
            <person name="Cheng J.-F."/>
            <person name="Hugenholtz P."/>
            <person name="Woyke T."/>
            <person name="Wu D."/>
            <person name="Brambilla E."/>
            <person name="Klenk H.-P."/>
            <person name="Eisen J.A."/>
        </authorList>
    </citation>
    <scope>NUCLEOTIDE SEQUENCE</scope>
    <source>
        <strain evidence="3">DSM 6220</strain>
    </source>
</reference>
<protein>
    <submittedName>
        <fullName evidence="3">Phage-related minor tail protein</fullName>
    </submittedName>
</protein>
<evidence type="ECO:0000256" key="1">
    <source>
        <dbReference type="SAM" id="MobiDB-lite"/>
    </source>
</evidence>
<feature type="compositionally biased region" description="Basic and acidic residues" evidence="1">
    <location>
        <begin position="699"/>
        <end position="711"/>
    </location>
</feature>
<organism evidence="3 4">
    <name type="scientific">Frateuria aurantia (strain ATCC 33424 / DSM 6220 / KCTC 2777 / LMG 1558 / NBRC 3245 / NCIMB 13370)</name>
    <name type="common">Acetobacter aurantius</name>
    <dbReference type="NCBI Taxonomy" id="767434"/>
    <lineage>
        <taxon>Bacteria</taxon>
        <taxon>Pseudomonadati</taxon>
        <taxon>Pseudomonadota</taxon>
        <taxon>Gammaproteobacteria</taxon>
        <taxon>Lysobacterales</taxon>
        <taxon>Rhodanobacteraceae</taxon>
        <taxon>Frateuria</taxon>
    </lineage>
</organism>
<feature type="region of interest" description="Disordered" evidence="1">
    <location>
        <begin position="696"/>
        <end position="715"/>
    </location>
</feature>
<dbReference type="HOGENOM" id="CLU_009661_0_0_6"/>
<feature type="domain" description="Phage tail tape measure protein" evidence="2">
    <location>
        <begin position="178"/>
        <end position="373"/>
    </location>
</feature>
<dbReference type="AlphaFoldDB" id="H8L2K8"/>
<dbReference type="RefSeq" id="WP_014402481.1">
    <property type="nucleotide sequence ID" value="NC_017033.1"/>
</dbReference>
<dbReference type="Pfam" id="PF10145">
    <property type="entry name" value="PhageMin_Tail"/>
    <property type="match status" value="1"/>
</dbReference>
<accession>H8L2K8</accession>
<dbReference type="eggNOG" id="COG5283">
    <property type="taxonomic scope" value="Bacteria"/>
</dbReference>
<evidence type="ECO:0000313" key="4">
    <source>
        <dbReference type="Proteomes" id="UP000005234"/>
    </source>
</evidence>
<evidence type="ECO:0000313" key="3">
    <source>
        <dbReference type="EMBL" id="AFC85475.1"/>
    </source>
</evidence>
<proteinExistence type="predicted"/>
<dbReference type="Proteomes" id="UP000005234">
    <property type="component" value="Chromosome"/>
</dbReference>
<sequence>MARNINIGLVIGGAIASSMGRAFDDVQSRIGRLEKTGQRARVLQRMIGETQELQRDYQRLAATGSSMADRVQRKLHSNLDALRDQGVAVASLEAAYRKLGATARRAEFRAVGTSNLQTARDGLGQTVAQGVRVGATVAAPAYTAANFQATVRDIAIKAGIANTGQESQVARGIIANGQANGMGRGQMADLVNQLVSAGMDLKQAMSYAPVAAKFSVGQGVSGEDTGKLISAISRNAKITTPEGMAKALSSIAYQGQAGNFEAEDMARWFPDLLAQMQKLGLTGQDSVNQLGAMLQVQRNVAGTSDEAGNNLVNWISKIGAQETVQNYAKAGIDYAGSMQMNMTKHGMSALEASFGLAEKYIEAVDPKRAADMAKGLAGIDKTLDPDKVRAQVEALNQQMRTGHIFTDLQVNAALTAYLQGRKLYGQLKADSAKAGDILDKNLAQRRQTSLQMWKEAGYAWDNALNSMGQAIEPLTDKVAGFAKTAAAAVDTVATKAPGVAEAVLGVVGGLVALKAAAVAFTAVKGIYQIGRSVTGKGWQPENRPAGLPTGSGGPMDRGGVVPVRVINWPKQFGPSDEPGGAVAGAEGSPSAGSRIGKAIEAARGAAKFGGALALIDGAINAGSVFATAKTRDEKFSGYGGAAGETVGATAGAAAGAALGSIVPVAGTALGTIAGSIIGGWAGKTLGELAGKHLATSTAEHADDKSSADADKGAANLPPIQAGPFSPTIQINMQQPTGDPRAWAEQVWPILQQKHADYLGRLQRGQLFDAPMV</sequence>
<dbReference type="EMBL" id="CP003350">
    <property type="protein sequence ID" value="AFC85475.1"/>
    <property type="molecule type" value="Genomic_DNA"/>
</dbReference>
<dbReference type="InterPro" id="IPR010090">
    <property type="entry name" value="Phage_tape_meas"/>
</dbReference>